<dbReference type="KEGG" id="lcf:108892949"/>
<dbReference type="GO" id="GO:0006955">
    <property type="term" value="P:immune response"/>
    <property type="evidence" value="ECO:0007669"/>
    <property type="project" value="TreeGrafter"/>
</dbReference>
<protein>
    <submittedName>
        <fullName evidence="6">Uncharacterized protein LOC108892949</fullName>
    </submittedName>
</protein>
<dbReference type="FunFam" id="2.60.40.10:FF:001607">
    <property type="entry name" value="Leukocyte immune-type receptor TS32.15 L2.5a"/>
    <property type="match status" value="1"/>
</dbReference>
<dbReference type="PROSITE" id="PS50835">
    <property type="entry name" value="IG_LIKE"/>
    <property type="match status" value="2"/>
</dbReference>
<reference evidence="6" key="1">
    <citation type="submission" date="2025-08" db="UniProtKB">
        <authorList>
            <consortium name="RefSeq"/>
        </authorList>
    </citation>
    <scope>IDENTIFICATION</scope>
    <source>
        <tissue evidence="6">Brain</tissue>
    </source>
</reference>
<dbReference type="SMART" id="SM00409">
    <property type="entry name" value="IG"/>
    <property type="match status" value="2"/>
</dbReference>
<evidence type="ECO:0000256" key="3">
    <source>
        <dbReference type="SAM" id="SignalP"/>
    </source>
</evidence>
<dbReference type="RefSeq" id="XP_018546252.2">
    <property type="nucleotide sequence ID" value="XM_018690736.2"/>
</dbReference>
<dbReference type="InterPro" id="IPR013783">
    <property type="entry name" value="Ig-like_fold"/>
</dbReference>
<dbReference type="InterPro" id="IPR007110">
    <property type="entry name" value="Ig-like_dom"/>
</dbReference>
<dbReference type="InterPro" id="IPR036179">
    <property type="entry name" value="Ig-like_dom_sf"/>
</dbReference>
<dbReference type="Proteomes" id="UP000694890">
    <property type="component" value="Unplaced"/>
</dbReference>
<dbReference type="InterPro" id="IPR003599">
    <property type="entry name" value="Ig_sub"/>
</dbReference>
<proteinExistence type="predicted"/>
<feature type="chain" id="PRO_5042533045" evidence="3">
    <location>
        <begin position="23"/>
        <end position="217"/>
    </location>
</feature>
<feature type="domain" description="Ig-like" evidence="4">
    <location>
        <begin position="28"/>
        <end position="104"/>
    </location>
</feature>
<gene>
    <name evidence="6" type="primary">LOC108892949</name>
</gene>
<feature type="domain" description="Ig-like" evidence="4">
    <location>
        <begin position="120"/>
        <end position="205"/>
    </location>
</feature>
<organism evidence="5 6">
    <name type="scientific">Lates calcarifer</name>
    <name type="common">Barramundi</name>
    <name type="synonym">Holocentrus calcarifer</name>
    <dbReference type="NCBI Taxonomy" id="8187"/>
    <lineage>
        <taxon>Eukaryota</taxon>
        <taxon>Metazoa</taxon>
        <taxon>Chordata</taxon>
        <taxon>Craniata</taxon>
        <taxon>Vertebrata</taxon>
        <taxon>Euteleostomi</taxon>
        <taxon>Actinopterygii</taxon>
        <taxon>Neopterygii</taxon>
        <taxon>Teleostei</taxon>
        <taxon>Neoteleostei</taxon>
        <taxon>Acanthomorphata</taxon>
        <taxon>Carangaria</taxon>
        <taxon>Carangaria incertae sedis</taxon>
        <taxon>Centropomidae</taxon>
        <taxon>Lates</taxon>
    </lineage>
</organism>
<dbReference type="GeneID" id="108892949"/>
<name>A0AAJ7Q485_LATCA</name>
<evidence type="ECO:0000313" key="6">
    <source>
        <dbReference type="RefSeq" id="XP_018546252.2"/>
    </source>
</evidence>
<keyword evidence="2" id="KW-1015">Disulfide bond</keyword>
<accession>A0AAJ7Q485</accession>
<dbReference type="GO" id="GO:0007166">
    <property type="term" value="P:cell surface receptor signaling pathway"/>
    <property type="evidence" value="ECO:0007669"/>
    <property type="project" value="TreeGrafter"/>
</dbReference>
<sequence>MGHTLLCVLVLLMNTFRKYGVAQESTAQNVTATLRGDKRTVPMRGSVMLTCSVDTDDSSRWRYRWFRRTTGPVVEIFMRNRNISVTEGGIYWCRGEKSDLKILTENSNMLTIHKIVSSRAVVTLKPNCTQIFSGETITLSCEIQGGGGTKWTYEWMKSASNTSVSHNEYKIRKALKSDSGNYWCKGRHSGNLYSSTEWSDAITLTVSQKKPKANINA</sequence>
<keyword evidence="1 3" id="KW-0732">Signal</keyword>
<dbReference type="GO" id="GO:0004888">
    <property type="term" value="F:transmembrane signaling receptor activity"/>
    <property type="evidence" value="ECO:0007669"/>
    <property type="project" value="TreeGrafter"/>
</dbReference>
<evidence type="ECO:0000313" key="5">
    <source>
        <dbReference type="Proteomes" id="UP000694890"/>
    </source>
</evidence>
<dbReference type="GO" id="GO:0009897">
    <property type="term" value="C:external side of plasma membrane"/>
    <property type="evidence" value="ECO:0007669"/>
    <property type="project" value="TreeGrafter"/>
</dbReference>
<evidence type="ECO:0000256" key="2">
    <source>
        <dbReference type="ARBA" id="ARBA00023157"/>
    </source>
</evidence>
<dbReference type="AlphaFoldDB" id="A0AAJ7Q485"/>
<evidence type="ECO:0000259" key="4">
    <source>
        <dbReference type="PROSITE" id="PS50835"/>
    </source>
</evidence>
<dbReference type="PANTHER" id="PTHR11481:SF64">
    <property type="entry name" value="FC RECEPTOR-LIKE PROTEIN 4"/>
    <property type="match status" value="1"/>
</dbReference>
<feature type="signal peptide" evidence="3">
    <location>
        <begin position="1"/>
        <end position="22"/>
    </location>
</feature>
<dbReference type="Gene3D" id="2.60.40.10">
    <property type="entry name" value="Immunoglobulins"/>
    <property type="match status" value="2"/>
</dbReference>
<dbReference type="InterPro" id="IPR050488">
    <property type="entry name" value="Ig_Fc_receptor"/>
</dbReference>
<dbReference type="Pfam" id="PF13927">
    <property type="entry name" value="Ig_3"/>
    <property type="match status" value="1"/>
</dbReference>
<dbReference type="SUPFAM" id="SSF48726">
    <property type="entry name" value="Immunoglobulin"/>
    <property type="match status" value="2"/>
</dbReference>
<dbReference type="PANTHER" id="PTHR11481">
    <property type="entry name" value="IMMUNOGLOBULIN FC RECEPTOR"/>
    <property type="match status" value="1"/>
</dbReference>
<evidence type="ECO:0000256" key="1">
    <source>
        <dbReference type="ARBA" id="ARBA00022729"/>
    </source>
</evidence>